<dbReference type="CDD" id="cd14004">
    <property type="entry name" value="STKc_PASK"/>
    <property type="match status" value="1"/>
</dbReference>
<comment type="catalytic activity">
    <reaction evidence="12">
        <text>L-seryl-[protein] + ATP = O-phospho-L-seryl-[protein] + ADP + H(+)</text>
        <dbReference type="Rhea" id="RHEA:17989"/>
        <dbReference type="Rhea" id="RHEA-COMP:9863"/>
        <dbReference type="Rhea" id="RHEA-COMP:11604"/>
        <dbReference type="ChEBI" id="CHEBI:15378"/>
        <dbReference type="ChEBI" id="CHEBI:29999"/>
        <dbReference type="ChEBI" id="CHEBI:30616"/>
        <dbReference type="ChEBI" id="CHEBI:83421"/>
        <dbReference type="ChEBI" id="CHEBI:456216"/>
        <dbReference type="EC" id="2.7.11.1"/>
    </reaction>
</comment>
<keyword evidence="16" id="KW-1185">Reference proteome</keyword>
<dbReference type="InterPro" id="IPR000014">
    <property type="entry name" value="PAS"/>
</dbReference>
<dbReference type="OrthoDB" id="10252171at2759"/>
<keyword evidence="8" id="KW-0418">Kinase</keyword>
<evidence type="ECO:0000313" key="16">
    <source>
        <dbReference type="Proteomes" id="UP000509704"/>
    </source>
</evidence>
<evidence type="ECO:0000256" key="7">
    <source>
        <dbReference type="ARBA" id="ARBA00022741"/>
    </source>
</evidence>
<feature type="region of interest" description="Disordered" evidence="13">
    <location>
        <begin position="867"/>
        <end position="924"/>
    </location>
</feature>
<evidence type="ECO:0000256" key="5">
    <source>
        <dbReference type="ARBA" id="ARBA00022553"/>
    </source>
</evidence>
<dbReference type="PROSITE" id="PS00108">
    <property type="entry name" value="PROTEIN_KINASE_ST"/>
    <property type="match status" value="1"/>
</dbReference>
<evidence type="ECO:0000256" key="4">
    <source>
        <dbReference type="ARBA" id="ARBA00022527"/>
    </source>
</evidence>
<evidence type="ECO:0000256" key="2">
    <source>
        <dbReference type="ARBA" id="ARBA00012513"/>
    </source>
</evidence>
<dbReference type="EMBL" id="CP058608">
    <property type="protein sequence ID" value="QLG73206.1"/>
    <property type="molecule type" value="Genomic_DNA"/>
</dbReference>
<evidence type="ECO:0000256" key="12">
    <source>
        <dbReference type="ARBA" id="ARBA00048679"/>
    </source>
</evidence>
<dbReference type="CDD" id="cd00130">
    <property type="entry name" value="PAS"/>
    <property type="match status" value="1"/>
</dbReference>
<dbReference type="AlphaFoldDB" id="A0A7H9B4A7"/>
<dbReference type="GO" id="GO:0006417">
    <property type="term" value="P:regulation of translation"/>
    <property type="evidence" value="ECO:0007669"/>
    <property type="project" value="UniProtKB-KW"/>
</dbReference>
<name>A0A7H9B4A7_ZYGMR</name>
<dbReference type="Pfam" id="PF00069">
    <property type="entry name" value="Pkinase"/>
    <property type="match status" value="1"/>
</dbReference>
<keyword evidence="5" id="KW-0597">Phosphoprotein</keyword>
<evidence type="ECO:0000256" key="6">
    <source>
        <dbReference type="ARBA" id="ARBA00022679"/>
    </source>
</evidence>
<dbReference type="PANTHER" id="PTHR24346">
    <property type="entry name" value="MAP/MICROTUBULE AFFINITY-REGULATING KINASE"/>
    <property type="match status" value="1"/>
</dbReference>
<dbReference type="InterPro" id="IPR000719">
    <property type="entry name" value="Prot_kinase_dom"/>
</dbReference>
<dbReference type="KEGG" id="zmk:HG535_0E02900"/>
<dbReference type="GO" id="GO:0045719">
    <property type="term" value="P:negative regulation of glycogen biosynthetic process"/>
    <property type="evidence" value="ECO:0007669"/>
    <property type="project" value="TreeGrafter"/>
</dbReference>
<dbReference type="GeneID" id="59236948"/>
<dbReference type="RefSeq" id="XP_037144933.1">
    <property type="nucleotide sequence ID" value="XM_037289038.1"/>
</dbReference>
<feature type="domain" description="Protein kinase" evidence="14">
    <location>
        <begin position="1019"/>
        <end position="1277"/>
    </location>
</feature>
<evidence type="ECO:0000256" key="13">
    <source>
        <dbReference type="SAM" id="MobiDB-lite"/>
    </source>
</evidence>
<feature type="compositionally biased region" description="Polar residues" evidence="13">
    <location>
        <begin position="959"/>
        <end position="985"/>
    </location>
</feature>
<evidence type="ECO:0000256" key="8">
    <source>
        <dbReference type="ARBA" id="ARBA00022777"/>
    </source>
</evidence>
<dbReference type="InterPro" id="IPR008271">
    <property type="entry name" value="Ser/Thr_kinase_AS"/>
</dbReference>
<feature type="region of interest" description="Disordered" evidence="13">
    <location>
        <begin position="18"/>
        <end position="85"/>
    </location>
</feature>
<dbReference type="GO" id="GO:0005634">
    <property type="term" value="C:nucleus"/>
    <property type="evidence" value="ECO:0007669"/>
    <property type="project" value="TreeGrafter"/>
</dbReference>
<keyword evidence="3" id="KW-0963">Cytoplasm</keyword>
<keyword evidence="9" id="KW-0067">ATP-binding</keyword>
<feature type="region of interest" description="Disordered" evidence="13">
    <location>
        <begin position="959"/>
        <end position="996"/>
    </location>
</feature>
<dbReference type="GO" id="GO:0060917">
    <property type="term" value="P:regulation of (1-&gt;6)-beta-D-glucan biosynthetic process"/>
    <property type="evidence" value="ECO:0007669"/>
    <property type="project" value="UniProtKB-ARBA"/>
</dbReference>
<feature type="compositionally biased region" description="Acidic residues" evidence="13">
    <location>
        <begin position="904"/>
        <end position="914"/>
    </location>
</feature>
<dbReference type="SUPFAM" id="SSF56112">
    <property type="entry name" value="Protein kinase-like (PK-like)"/>
    <property type="match status" value="1"/>
</dbReference>
<evidence type="ECO:0000256" key="10">
    <source>
        <dbReference type="ARBA" id="ARBA00022845"/>
    </source>
</evidence>
<dbReference type="SMART" id="SM00220">
    <property type="entry name" value="S_TKc"/>
    <property type="match status" value="1"/>
</dbReference>
<dbReference type="GO" id="GO:0005524">
    <property type="term" value="F:ATP binding"/>
    <property type="evidence" value="ECO:0007669"/>
    <property type="project" value="UniProtKB-KW"/>
</dbReference>
<dbReference type="EC" id="2.7.11.1" evidence="2"/>
<feature type="compositionally biased region" description="Basic and acidic residues" evidence="13">
    <location>
        <begin position="888"/>
        <end position="903"/>
    </location>
</feature>
<keyword evidence="6" id="KW-0808">Transferase</keyword>
<comment type="catalytic activity">
    <reaction evidence="11">
        <text>L-threonyl-[protein] + ATP = O-phospho-L-threonyl-[protein] + ADP + H(+)</text>
        <dbReference type="Rhea" id="RHEA:46608"/>
        <dbReference type="Rhea" id="RHEA-COMP:11060"/>
        <dbReference type="Rhea" id="RHEA-COMP:11605"/>
        <dbReference type="ChEBI" id="CHEBI:15378"/>
        <dbReference type="ChEBI" id="CHEBI:30013"/>
        <dbReference type="ChEBI" id="CHEBI:30616"/>
        <dbReference type="ChEBI" id="CHEBI:61977"/>
        <dbReference type="ChEBI" id="CHEBI:456216"/>
        <dbReference type="EC" id="2.7.11.1"/>
    </reaction>
</comment>
<dbReference type="PANTHER" id="PTHR24346:SF51">
    <property type="entry name" value="PAS DOMAIN-CONTAINING SERINE_THREONINE-PROTEIN KINASE"/>
    <property type="match status" value="1"/>
</dbReference>
<dbReference type="FunFam" id="1.10.510.10:FF:000320">
    <property type="entry name" value="Serine/threonine protein kinase"/>
    <property type="match status" value="1"/>
</dbReference>
<dbReference type="Proteomes" id="UP000509704">
    <property type="component" value="Chromosome 5"/>
</dbReference>
<dbReference type="PROSITE" id="PS50011">
    <property type="entry name" value="PROTEIN_KINASE_DOM"/>
    <property type="match status" value="1"/>
</dbReference>
<dbReference type="InterPro" id="IPR011009">
    <property type="entry name" value="Kinase-like_dom_sf"/>
</dbReference>
<organism evidence="15 16">
    <name type="scientific">Zygotorulaspora mrakii</name>
    <name type="common">Zygosaccharomyces mrakii</name>
    <dbReference type="NCBI Taxonomy" id="42260"/>
    <lineage>
        <taxon>Eukaryota</taxon>
        <taxon>Fungi</taxon>
        <taxon>Dikarya</taxon>
        <taxon>Ascomycota</taxon>
        <taxon>Saccharomycotina</taxon>
        <taxon>Saccharomycetes</taxon>
        <taxon>Saccharomycetales</taxon>
        <taxon>Saccharomycetaceae</taxon>
        <taxon>Zygotorulaspora</taxon>
    </lineage>
</organism>
<dbReference type="FunFam" id="3.30.200.20:FF:000314">
    <property type="entry name" value="Serine/threonine protein kinase"/>
    <property type="match status" value="1"/>
</dbReference>
<dbReference type="Gene3D" id="3.30.200.20">
    <property type="entry name" value="Phosphorylase Kinase, domain 1"/>
    <property type="match status" value="1"/>
</dbReference>
<dbReference type="Gene3D" id="1.10.510.10">
    <property type="entry name" value="Transferase(Phosphotransferase) domain 1"/>
    <property type="match status" value="1"/>
</dbReference>
<evidence type="ECO:0000256" key="3">
    <source>
        <dbReference type="ARBA" id="ARBA00022490"/>
    </source>
</evidence>
<evidence type="ECO:0000256" key="9">
    <source>
        <dbReference type="ARBA" id="ARBA00022840"/>
    </source>
</evidence>
<accession>A0A7H9B4A7</accession>
<keyword evidence="7" id="KW-0547">Nucleotide-binding</keyword>
<feature type="compositionally biased region" description="Polar residues" evidence="13">
    <location>
        <begin position="47"/>
        <end position="63"/>
    </location>
</feature>
<reference evidence="15 16" key="1">
    <citation type="submission" date="2020-07" db="EMBL/GenBank/DDBJ databases">
        <title>The yeast mating-type switching endonuclease HO is a domesticated member of an unorthodox homing genetic element family.</title>
        <authorList>
            <person name="Coughlan A.Y."/>
            <person name="Lombardi L."/>
            <person name="Braun-Galleani S."/>
            <person name="Martos A.R."/>
            <person name="Galeote V."/>
            <person name="Bigey F."/>
            <person name="Dequin S."/>
            <person name="Byrne K.P."/>
            <person name="Wolfe K.H."/>
        </authorList>
    </citation>
    <scope>NUCLEOTIDE SEQUENCE [LARGE SCALE GENOMIC DNA]</scope>
    <source>
        <strain evidence="15 16">NRRL Y-6702</strain>
    </source>
</reference>
<protein>
    <recommendedName>
        <fullName evidence="2">non-specific serine/threonine protein kinase</fullName>
        <ecNumber evidence="2">2.7.11.1</ecNumber>
    </recommendedName>
</protein>
<comment type="subcellular location">
    <subcellularLocation>
        <location evidence="1">Cytoplasm</location>
    </subcellularLocation>
</comment>
<evidence type="ECO:0000313" key="15">
    <source>
        <dbReference type="EMBL" id="QLG73206.1"/>
    </source>
</evidence>
<dbReference type="GO" id="GO:0004674">
    <property type="term" value="F:protein serine/threonine kinase activity"/>
    <property type="evidence" value="ECO:0007669"/>
    <property type="project" value="UniProtKB-KW"/>
</dbReference>
<evidence type="ECO:0000256" key="11">
    <source>
        <dbReference type="ARBA" id="ARBA00047899"/>
    </source>
</evidence>
<keyword evidence="4" id="KW-0723">Serine/threonine-protein kinase</keyword>
<dbReference type="GO" id="GO:0035556">
    <property type="term" value="P:intracellular signal transduction"/>
    <property type="evidence" value="ECO:0007669"/>
    <property type="project" value="TreeGrafter"/>
</dbReference>
<evidence type="ECO:0000259" key="14">
    <source>
        <dbReference type="PROSITE" id="PS50011"/>
    </source>
</evidence>
<feature type="compositionally biased region" description="Polar residues" evidence="13">
    <location>
        <begin position="28"/>
        <end position="39"/>
    </location>
</feature>
<sequence length="1279" mass="142834">MPYIGASAISQSSFKSLKEQHFAKGASPSRNSSKQSSICEESDAESIRSNTPDTTADTSSNDTGYDIPLEQGVRTEAKRTQSVSPTVSCRSECETNEVSALPNESTHAYSYNPLSPNSLAVRLSILKRSLEILIRNPNMLGDSKYESNSFNTDKEQCEMKKKNRKNNNANVMQQKFSAHSAALNAFVSSTTASANASSTSSGTASGIQSPGAAVSRTASSIIPFKGVGANATTHLHRPSSLAYISHNSKNERKGEIYYNRINASSSMDVINSQRADLEGLLELLNKTLENNTSERATDLHMISLLNIDKLILGKTESNGRRSSQAQLKVLQLKKTLLDSLAEPFFEHFNSQEGQGAEEMKELNHEIDTIPGLKLDANKVAMSSIRPQQDYGRILHTFTSGKNIAPQAIFTCTQLHPWQFKAANDLACLTFGISKVALKALTLLDLIHTDSRNFVLNKLLSTEGQELVFTGEIVAIVQPGSNTTNSNLIWASFWAKRKNDLLVCIFQKVPCDYVDVLLNLQDYSVDNISGASGLFWRDLKRKDVQSTDSPKFQIGTETDSDSDLEERFSNSLTLTEMKKSKSTNDISSKKKSVKFADEIHDIKELSQSLGQLIEDIIAGKVLSVDDDLLPVPIRVANHINFVRYFTLNDASNNIPCAVSCSILENELKLKIHSLPYQAGLFVLDSHTFQLISCNKSVLKNMFGHHFSELAGKDISEIIPSFKTLSDYVNASYPALNITLHRNIGLVLTEHFFRKIQAEMTDEVEDFYTSIGINALHRDGRIIKIDFQLRVMSSSVILLWVTHSRDVVLRDYSSTPSQLHMLKENDLAYVSSGNSSETSSKRSSSKISIDRLKDLASTGIETSTSADFMKRNMTSSSSSSTLDWNLSPVEKVKQKEEAKKTQEETGEKEEEEEEEPPSIQVGDPELQRKLDLARIYTRNKSEFVKEGNFKLDEELIKSITSTPQGTDSNLSLNKMVSDGQTSPSENKNSSRTEDSEPVPLFLTTPEANIGAQKHIKKFSDFLILQKMGEGAYGKVNLCLHRREKYIVVIKMIFKERILVDTWVRDRKLGTIPSEIQIMAALNKNPDENILRLLDFFEDDDYYYIETPVHGETGCIDLFDLIELKTNITELEVKLIFKQVVSSVKHLHDQGIVHRDIKDENVIVDSKGFVKLIDFGSAAYVKSGPFDVFVGTIDYAAPEVLGGEPYEGKPQDIWAIGVLLYTIVFKENPFYNIDEILEGTPKFDSNIDESEECIDLIKRILNKCPPKRPSIDEIYNDKWLQF</sequence>
<proteinExistence type="predicted"/>
<keyword evidence="10" id="KW-0810">Translation regulation</keyword>
<dbReference type="GO" id="GO:0005829">
    <property type="term" value="C:cytosol"/>
    <property type="evidence" value="ECO:0007669"/>
    <property type="project" value="TreeGrafter"/>
</dbReference>
<gene>
    <name evidence="15" type="ORF">HG535_0E02900</name>
</gene>
<evidence type="ECO:0000256" key="1">
    <source>
        <dbReference type="ARBA" id="ARBA00004496"/>
    </source>
</evidence>